<protein>
    <submittedName>
        <fullName evidence="8">MFS transporter</fullName>
    </submittedName>
</protein>
<organism evidence="8">
    <name type="scientific">Streptomyces sp. Y1</name>
    <dbReference type="NCBI Taxonomy" id="3238634"/>
    <lineage>
        <taxon>Bacteria</taxon>
        <taxon>Bacillati</taxon>
        <taxon>Actinomycetota</taxon>
        <taxon>Actinomycetes</taxon>
        <taxon>Kitasatosporales</taxon>
        <taxon>Streptomycetaceae</taxon>
        <taxon>Streptomyces</taxon>
    </lineage>
</organism>
<comment type="subcellular location">
    <subcellularLocation>
        <location evidence="1">Cell membrane</location>
        <topology evidence="1">Multi-pass membrane protein</topology>
    </subcellularLocation>
</comment>
<dbReference type="Pfam" id="PF07690">
    <property type="entry name" value="MFS_1"/>
    <property type="match status" value="1"/>
</dbReference>
<dbReference type="InterPro" id="IPR005829">
    <property type="entry name" value="Sugar_transporter_CS"/>
</dbReference>
<dbReference type="RefSeq" id="WP_369184373.1">
    <property type="nucleotide sequence ID" value="NZ_CP163445.1"/>
</dbReference>
<name>A0AB39TR82_9ACTN</name>
<keyword evidence="3 6" id="KW-1133">Transmembrane helix</keyword>
<accession>A0AB39TR82</accession>
<feature type="transmembrane region" description="Helical" evidence="6">
    <location>
        <begin position="138"/>
        <end position="158"/>
    </location>
</feature>
<proteinExistence type="predicted"/>
<evidence type="ECO:0000259" key="7">
    <source>
        <dbReference type="PROSITE" id="PS50850"/>
    </source>
</evidence>
<dbReference type="Gene3D" id="1.20.1250.20">
    <property type="entry name" value="MFS general substrate transporter like domains"/>
    <property type="match status" value="1"/>
</dbReference>
<evidence type="ECO:0000256" key="1">
    <source>
        <dbReference type="ARBA" id="ARBA00004651"/>
    </source>
</evidence>
<feature type="transmembrane region" description="Helical" evidence="6">
    <location>
        <begin position="9"/>
        <end position="32"/>
    </location>
</feature>
<dbReference type="InterPro" id="IPR011701">
    <property type="entry name" value="MFS"/>
</dbReference>
<feature type="domain" description="Major facilitator superfamily (MFS) profile" evidence="7">
    <location>
        <begin position="10"/>
        <end position="454"/>
    </location>
</feature>
<feature type="transmembrane region" description="Helical" evidence="6">
    <location>
        <begin position="360"/>
        <end position="381"/>
    </location>
</feature>
<feature type="transmembrane region" description="Helical" evidence="6">
    <location>
        <begin position="78"/>
        <end position="100"/>
    </location>
</feature>
<feature type="transmembrane region" description="Helical" evidence="6">
    <location>
        <begin position="329"/>
        <end position="348"/>
    </location>
</feature>
<dbReference type="InterPro" id="IPR020846">
    <property type="entry name" value="MFS_dom"/>
</dbReference>
<feature type="transmembrane region" description="Helical" evidence="6">
    <location>
        <begin position="263"/>
        <end position="287"/>
    </location>
</feature>
<dbReference type="EMBL" id="CP163445">
    <property type="protein sequence ID" value="XDQ81626.1"/>
    <property type="molecule type" value="Genomic_DNA"/>
</dbReference>
<dbReference type="PANTHER" id="PTHR42718">
    <property type="entry name" value="MAJOR FACILITATOR SUPERFAMILY MULTIDRUG TRANSPORTER MFSC"/>
    <property type="match status" value="1"/>
</dbReference>
<sequence>MQTRGGDGIVLAILSLAAFMAGLDLFIVNVAFTDIGHEFKDSALSNMSWILNGYAIVFAALLVPLGRLADRFGRKAGFLLGVALFTAASGACAASATLWQLVLFRVLQAVGAAALTPASLGLLLSVFEPAKRAGAVRVWSAAAALAAAAGPVFGGLLVSLSWRWVFLVNLPIGVVALVAALRLVPDSRDRAVTRMPDLLGAVVLTAAIGLLALGLVKVDDWPGLRTGLVLAAAALGAVGFWIRSRRHAHPVIEPELLRLREFAWSNAAVLVFSVGFAANLLSVILWMQNVWQYSALRTGLGVAPGPLMVPLAAIAAAKLAGRGIPVGRIAALGCLLCVASVLAMASMVDAAPDYAGALLPGWLVGGIGVGLALPTILSTATAGLPPHRFSTGSAVVNMSRQIGSVLGISILVAIMGTPRTYSDAHDAFVHSCVAIGLFMLVGAATSLGMGHLPPVDRAADPAGELPVAAPESDARA</sequence>
<evidence type="ECO:0000256" key="3">
    <source>
        <dbReference type="ARBA" id="ARBA00022989"/>
    </source>
</evidence>
<feature type="transmembrane region" description="Helical" evidence="6">
    <location>
        <begin position="222"/>
        <end position="242"/>
    </location>
</feature>
<feature type="transmembrane region" description="Helical" evidence="6">
    <location>
        <begin position="106"/>
        <end position="126"/>
    </location>
</feature>
<dbReference type="Gene3D" id="1.20.1720.10">
    <property type="entry name" value="Multidrug resistance protein D"/>
    <property type="match status" value="1"/>
</dbReference>
<dbReference type="GO" id="GO:0005886">
    <property type="term" value="C:plasma membrane"/>
    <property type="evidence" value="ECO:0007669"/>
    <property type="project" value="UniProtKB-SubCell"/>
</dbReference>
<dbReference type="CDD" id="cd17321">
    <property type="entry name" value="MFS_MMR_MDR_like"/>
    <property type="match status" value="1"/>
</dbReference>
<evidence type="ECO:0000256" key="2">
    <source>
        <dbReference type="ARBA" id="ARBA00022692"/>
    </source>
</evidence>
<dbReference type="PROSITE" id="PS50850">
    <property type="entry name" value="MFS"/>
    <property type="match status" value="1"/>
</dbReference>
<dbReference type="PROSITE" id="PS00216">
    <property type="entry name" value="SUGAR_TRANSPORT_1"/>
    <property type="match status" value="1"/>
</dbReference>
<reference evidence="8" key="1">
    <citation type="submission" date="2024-07" db="EMBL/GenBank/DDBJ databases">
        <authorList>
            <person name="Yu S.T."/>
        </authorList>
    </citation>
    <scope>NUCLEOTIDE SEQUENCE</scope>
    <source>
        <strain evidence="8">Y1</strain>
    </source>
</reference>
<dbReference type="InterPro" id="IPR036259">
    <property type="entry name" value="MFS_trans_sf"/>
</dbReference>
<dbReference type="SUPFAM" id="SSF103473">
    <property type="entry name" value="MFS general substrate transporter"/>
    <property type="match status" value="1"/>
</dbReference>
<dbReference type="GO" id="GO:0046677">
    <property type="term" value="P:response to antibiotic"/>
    <property type="evidence" value="ECO:0007669"/>
    <property type="project" value="UniProtKB-KW"/>
</dbReference>
<dbReference type="PANTHER" id="PTHR42718:SF48">
    <property type="entry name" value="CONSERVED TWO-DOMAIN MEMBRANE PROTEIN-RELATED"/>
    <property type="match status" value="1"/>
</dbReference>
<feature type="transmembrane region" description="Helical" evidence="6">
    <location>
        <begin position="402"/>
        <end position="421"/>
    </location>
</feature>
<evidence type="ECO:0000256" key="6">
    <source>
        <dbReference type="SAM" id="Phobius"/>
    </source>
</evidence>
<feature type="transmembrane region" description="Helical" evidence="6">
    <location>
        <begin position="196"/>
        <end position="216"/>
    </location>
</feature>
<evidence type="ECO:0000256" key="5">
    <source>
        <dbReference type="ARBA" id="ARBA00023251"/>
    </source>
</evidence>
<feature type="transmembrane region" description="Helical" evidence="6">
    <location>
        <begin position="299"/>
        <end position="317"/>
    </location>
</feature>
<evidence type="ECO:0000313" key="8">
    <source>
        <dbReference type="EMBL" id="XDQ81626.1"/>
    </source>
</evidence>
<feature type="transmembrane region" description="Helical" evidence="6">
    <location>
        <begin position="427"/>
        <end position="447"/>
    </location>
</feature>
<gene>
    <name evidence="8" type="ORF">AB2U05_25745</name>
</gene>
<keyword evidence="5" id="KW-0046">Antibiotic resistance</keyword>
<feature type="transmembrane region" description="Helical" evidence="6">
    <location>
        <begin position="47"/>
        <end position="66"/>
    </location>
</feature>
<keyword evidence="4 6" id="KW-0472">Membrane</keyword>
<dbReference type="GO" id="GO:0022857">
    <property type="term" value="F:transmembrane transporter activity"/>
    <property type="evidence" value="ECO:0007669"/>
    <property type="project" value="InterPro"/>
</dbReference>
<dbReference type="AlphaFoldDB" id="A0AB39TR82"/>
<evidence type="ECO:0000256" key="4">
    <source>
        <dbReference type="ARBA" id="ARBA00023136"/>
    </source>
</evidence>
<keyword evidence="2 6" id="KW-0812">Transmembrane</keyword>
<feature type="transmembrane region" description="Helical" evidence="6">
    <location>
        <begin position="164"/>
        <end position="184"/>
    </location>
</feature>